<dbReference type="CDD" id="cd05379">
    <property type="entry name" value="CAP_bacterial"/>
    <property type="match status" value="1"/>
</dbReference>
<feature type="compositionally biased region" description="Low complexity" evidence="1">
    <location>
        <begin position="71"/>
        <end position="85"/>
    </location>
</feature>
<reference evidence="4" key="1">
    <citation type="submission" date="2019-11" db="EMBL/GenBank/DDBJ databases">
        <authorList>
            <person name="Feng L."/>
        </authorList>
    </citation>
    <scope>NUCLEOTIDE SEQUENCE</scope>
    <source>
        <strain evidence="4">AundefinedLFYP135</strain>
    </source>
</reference>
<feature type="region of interest" description="Disordered" evidence="1">
    <location>
        <begin position="21"/>
        <end position="100"/>
    </location>
</feature>
<feature type="chain" id="PRO_5039678674" evidence="2">
    <location>
        <begin position="18"/>
        <end position="255"/>
    </location>
</feature>
<protein>
    <submittedName>
        <fullName evidence="4">Cysteine-rich secretory protein family protein</fullName>
    </submittedName>
</protein>
<feature type="compositionally biased region" description="Basic and acidic residues" evidence="1">
    <location>
        <begin position="86"/>
        <end position="100"/>
    </location>
</feature>
<evidence type="ECO:0000256" key="1">
    <source>
        <dbReference type="SAM" id="MobiDB-lite"/>
    </source>
</evidence>
<dbReference type="InterPro" id="IPR035940">
    <property type="entry name" value="CAP_sf"/>
</dbReference>
<gene>
    <name evidence="4" type="ORF">AULFYP135_00116</name>
</gene>
<dbReference type="Gene3D" id="3.40.33.10">
    <property type="entry name" value="CAP"/>
    <property type="match status" value="1"/>
</dbReference>
<dbReference type="PANTHER" id="PTHR31157">
    <property type="entry name" value="SCP DOMAIN-CONTAINING PROTEIN"/>
    <property type="match status" value="1"/>
</dbReference>
<evidence type="ECO:0000256" key="2">
    <source>
        <dbReference type="SAM" id="SignalP"/>
    </source>
</evidence>
<keyword evidence="2" id="KW-0732">Signal</keyword>
<dbReference type="EMBL" id="CACRSL010000003">
    <property type="protein sequence ID" value="VYS74038.1"/>
    <property type="molecule type" value="Genomic_DNA"/>
</dbReference>
<feature type="signal peptide" evidence="2">
    <location>
        <begin position="1"/>
        <end position="17"/>
    </location>
</feature>
<name>A0A6N2R0N4_9FIRM</name>
<feature type="compositionally biased region" description="Low complexity" evidence="1">
    <location>
        <begin position="51"/>
        <end position="64"/>
    </location>
</feature>
<dbReference type="SUPFAM" id="SSF55797">
    <property type="entry name" value="PR-1-like"/>
    <property type="match status" value="1"/>
</dbReference>
<accession>A0A6N2R0N4</accession>
<feature type="compositionally biased region" description="Low complexity" evidence="1">
    <location>
        <begin position="32"/>
        <end position="42"/>
    </location>
</feature>
<evidence type="ECO:0000313" key="4">
    <source>
        <dbReference type="EMBL" id="VYS74038.1"/>
    </source>
</evidence>
<dbReference type="InterPro" id="IPR014044">
    <property type="entry name" value="CAP_dom"/>
</dbReference>
<sequence>MKRIVLIWLAALSLVLAGCQPAEEPSQPGDLSSTMESSSEPSFQELEERPASSAPERSSESNQSEQEDAGEQVAAQRAAEQQADAQKAEEEHKAQEMEQQQKLENFSAYASGDAFLSKVEKKVIELTNDERERNGLNRLETDSTLGEAARIRSRELYENDHFDHTRPNGDSWVTVLTQDLLYAFHHAGENLASVEYNDPSGTYAYDGDYWATTWIESPPHYENMLRDTYTKIGVGIYLAQEGDMTIAYATTIFSD</sequence>
<dbReference type="AlphaFoldDB" id="A0A6N2R0N4"/>
<dbReference type="Pfam" id="PF00188">
    <property type="entry name" value="CAP"/>
    <property type="match status" value="1"/>
</dbReference>
<dbReference type="PANTHER" id="PTHR31157:SF1">
    <property type="entry name" value="SCP DOMAIN-CONTAINING PROTEIN"/>
    <property type="match status" value="1"/>
</dbReference>
<feature type="domain" description="SCP" evidence="3">
    <location>
        <begin position="125"/>
        <end position="244"/>
    </location>
</feature>
<evidence type="ECO:0000259" key="3">
    <source>
        <dbReference type="Pfam" id="PF00188"/>
    </source>
</evidence>
<proteinExistence type="predicted"/>
<organism evidence="4">
    <name type="scientific">uncultured Anaerotruncus sp</name>
    <dbReference type="NCBI Taxonomy" id="905011"/>
    <lineage>
        <taxon>Bacteria</taxon>
        <taxon>Bacillati</taxon>
        <taxon>Bacillota</taxon>
        <taxon>Clostridia</taxon>
        <taxon>Eubacteriales</taxon>
        <taxon>Oscillospiraceae</taxon>
        <taxon>Anaerotruncus</taxon>
        <taxon>environmental samples</taxon>
    </lineage>
</organism>
<dbReference type="PROSITE" id="PS51257">
    <property type="entry name" value="PROKAR_LIPOPROTEIN"/>
    <property type="match status" value="1"/>
</dbReference>